<dbReference type="GO" id="GO:0005615">
    <property type="term" value="C:extracellular space"/>
    <property type="evidence" value="ECO:0007669"/>
    <property type="project" value="UniProtKB-KW"/>
</dbReference>
<comment type="caution">
    <text evidence="14">The sequence shown here is derived from an EMBL/GenBank/DDBJ whole genome shotgun (WGS) entry which is preliminary data.</text>
</comment>
<dbReference type="GO" id="GO:0030099">
    <property type="term" value="P:myeloid cell differentiation"/>
    <property type="evidence" value="ECO:0007669"/>
    <property type="project" value="TreeGrafter"/>
</dbReference>
<comment type="function">
    <text evidence="1">Cytokine that stimulates the growth and differentiation of hematopoietic precursor cells from various lineages, including granulocytes, macrophages, eosinophils and erythrocytes.</text>
</comment>
<protein>
    <recommendedName>
        <fullName evidence="4">Granulocyte-macrophage colony-stimulating factor</fullName>
    </recommendedName>
    <alternativeName>
        <fullName evidence="12">Colony-stimulating factor</fullName>
    </alternativeName>
</protein>
<keyword evidence="10" id="KW-0325">Glycoprotein</keyword>
<dbReference type="GO" id="GO:0005125">
    <property type="term" value="F:cytokine activity"/>
    <property type="evidence" value="ECO:0007669"/>
    <property type="project" value="UniProtKB-KW"/>
</dbReference>
<comment type="subcellular location">
    <subcellularLocation>
        <location evidence="2">Secreted</location>
    </subcellularLocation>
</comment>
<evidence type="ECO:0000313" key="14">
    <source>
        <dbReference type="EMBL" id="KAG8507830.1"/>
    </source>
</evidence>
<sequence length="327" mass="37433">CSEKKAKVPRRMWLQNLLLLGTVVCSISAPIGLSNIVTQPSQHVYAIKEALKLLNQSNDTAAVLSEMVEVVSERFEPQEPTCLQIRLELYKQGLRGSIINLKGLLTMMASHYNTSCTPTPHQAISCDTQFITFKSFKENLKNFLEDVSLDCWDSVQNESPHDNHKEVCAEIWKELKADNSTYNCFVFLTNFFCFQGSFVMPQNTSEEPCYGEFTKDFICTLEKLKNINQQDIHIEKVYKDMKKLTQICSKLTGRKEYLPTESVIPEVQESQEERHAEQATENDNKQIQLKTPSNTIGLASCSSDTYRVTDMEKERIEMRGFQGLKFH</sequence>
<organism evidence="14 15">
    <name type="scientific">Galemys pyrenaicus</name>
    <name type="common">Iberian desman</name>
    <name type="synonym">Pyrenean desman</name>
    <dbReference type="NCBI Taxonomy" id="202257"/>
    <lineage>
        <taxon>Eukaryota</taxon>
        <taxon>Metazoa</taxon>
        <taxon>Chordata</taxon>
        <taxon>Craniata</taxon>
        <taxon>Vertebrata</taxon>
        <taxon>Euteleostomi</taxon>
        <taxon>Mammalia</taxon>
        <taxon>Eutheria</taxon>
        <taxon>Laurasiatheria</taxon>
        <taxon>Eulipotyphla</taxon>
        <taxon>Talpidae</taxon>
        <taxon>Galemys</taxon>
    </lineage>
</organism>
<dbReference type="SUPFAM" id="SSF47266">
    <property type="entry name" value="4-helical cytokines"/>
    <property type="match status" value="1"/>
</dbReference>
<feature type="non-terminal residue" evidence="14">
    <location>
        <position position="327"/>
    </location>
</feature>
<evidence type="ECO:0000256" key="7">
    <source>
        <dbReference type="ARBA" id="ARBA00022729"/>
    </source>
</evidence>
<keyword evidence="13" id="KW-0812">Transmembrane</keyword>
<evidence type="ECO:0000256" key="1">
    <source>
        <dbReference type="ARBA" id="ARBA00003164"/>
    </source>
</evidence>
<dbReference type="Gene3D" id="1.20.1250.10">
    <property type="match status" value="1"/>
</dbReference>
<keyword evidence="9" id="KW-1015">Disulfide bond</keyword>
<dbReference type="AlphaFoldDB" id="A0A8J6DHE1"/>
<comment type="similarity">
    <text evidence="3">Belongs to the GM-CSF family.</text>
</comment>
<feature type="transmembrane region" description="Helical" evidence="13">
    <location>
        <begin position="12"/>
        <end position="33"/>
    </location>
</feature>
<evidence type="ECO:0000313" key="15">
    <source>
        <dbReference type="Proteomes" id="UP000700334"/>
    </source>
</evidence>
<evidence type="ECO:0000256" key="5">
    <source>
        <dbReference type="ARBA" id="ARBA00022514"/>
    </source>
</evidence>
<dbReference type="SMART" id="SM00040">
    <property type="entry name" value="CSF2"/>
    <property type="match status" value="1"/>
</dbReference>
<dbReference type="PRINTS" id="PR00693">
    <property type="entry name" value="GMCSFACTOR"/>
</dbReference>
<keyword evidence="6" id="KW-0964">Secreted</keyword>
<evidence type="ECO:0000256" key="13">
    <source>
        <dbReference type="SAM" id="Phobius"/>
    </source>
</evidence>
<dbReference type="PANTHER" id="PTHR10059">
    <property type="entry name" value="GRANULOCYTE-MACROPHAGE COLONY-STIMULATING FACTOR GM-CSF"/>
    <property type="match status" value="1"/>
</dbReference>
<keyword evidence="13" id="KW-0472">Membrane</keyword>
<dbReference type="Pfam" id="PF01109">
    <property type="entry name" value="GM_CSF"/>
    <property type="match status" value="1"/>
</dbReference>
<dbReference type="OrthoDB" id="9633166at2759"/>
<dbReference type="EMBL" id="JAGFMF010012090">
    <property type="protein sequence ID" value="KAG8507830.1"/>
    <property type="molecule type" value="Genomic_DNA"/>
</dbReference>
<comment type="subunit">
    <text evidence="11">Monomer. The signaling GM-CSF receptor complex is a dodecamer of two head-to-head hexamers of two alpha, two beta, and two ligand subunits.</text>
</comment>
<evidence type="ECO:0000256" key="6">
    <source>
        <dbReference type="ARBA" id="ARBA00022525"/>
    </source>
</evidence>
<proteinExistence type="inferred from homology"/>
<keyword evidence="8" id="KW-0339">Growth factor</keyword>
<keyword evidence="7" id="KW-0732">Signal</keyword>
<evidence type="ECO:0000256" key="11">
    <source>
        <dbReference type="ARBA" id="ARBA00025874"/>
    </source>
</evidence>
<evidence type="ECO:0000256" key="4">
    <source>
        <dbReference type="ARBA" id="ARBA00018697"/>
    </source>
</evidence>
<evidence type="ECO:0000256" key="12">
    <source>
        <dbReference type="ARBA" id="ARBA00029601"/>
    </source>
</evidence>
<dbReference type="InterPro" id="IPR009079">
    <property type="entry name" value="4_helix_cytokine-like_core"/>
</dbReference>
<dbReference type="GO" id="GO:0005129">
    <property type="term" value="F:granulocyte macrophage colony-stimulating factor receptor binding"/>
    <property type="evidence" value="ECO:0007669"/>
    <property type="project" value="InterPro"/>
</dbReference>
<name>A0A8J6DHE1_GALPY</name>
<accession>A0A8J6DHE1</accession>
<dbReference type="GO" id="GO:0008083">
    <property type="term" value="F:growth factor activity"/>
    <property type="evidence" value="ECO:0007669"/>
    <property type="project" value="UniProtKB-KW"/>
</dbReference>
<dbReference type="Proteomes" id="UP000700334">
    <property type="component" value="Unassembled WGS sequence"/>
</dbReference>
<keyword evidence="5" id="KW-0202">Cytokine</keyword>
<dbReference type="GO" id="GO:0006955">
    <property type="term" value="P:immune response"/>
    <property type="evidence" value="ECO:0007669"/>
    <property type="project" value="InterPro"/>
</dbReference>
<dbReference type="InterPro" id="IPR000773">
    <property type="entry name" value="GM_colony-stim-fac"/>
</dbReference>
<evidence type="ECO:0000256" key="3">
    <source>
        <dbReference type="ARBA" id="ARBA00009378"/>
    </source>
</evidence>
<reference evidence="14" key="1">
    <citation type="journal article" date="2021" name="Evol. Appl.">
        <title>The genome of the Pyrenean desman and the effects of bottlenecks and inbreeding on the genomic landscape of an endangered species.</title>
        <authorList>
            <person name="Escoda L."/>
            <person name="Castresana J."/>
        </authorList>
    </citation>
    <scope>NUCLEOTIDE SEQUENCE</scope>
    <source>
        <strain evidence="14">IBE-C5619</strain>
    </source>
</reference>
<evidence type="ECO:0000256" key="9">
    <source>
        <dbReference type="ARBA" id="ARBA00023157"/>
    </source>
</evidence>
<evidence type="ECO:0000256" key="2">
    <source>
        <dbReference type="ARBA" id="ARBA00004613"/>
    </source>
</evidence>
<dbReference type="PANTHER" id="PTHR10059:SF0">
    <property type="entry name" value="GRANULOCYTE-MACROPHAGE COLONY-STIMULATING FACTOR"/>
    <property type="match status" value="1"/>
</dbReference>
<keyword evidence="13" id="KW-1133">Transmembrane helix</keyword>
<keyword evidence="15" id="KW-1185">Reference proteome</keyword>
<evidence type="ECO:0000256" key="8">
    <source>
        <dbReference type="ARBA" id="ARBA00023030"/>
    </source>
</evidence>
<evidence type="ECO:0000256" key="10">
    <source>
        <dbReference type="ARBA" id="ARBA00023180"/>
    </source>
</evidence>
<gene>
    <name evidence="14" type="ORF">J0S82_019376</name>
</gene>